<dbReference type="PANTHER" id="PTHR33204:SF18">
    <property type="entry name" value="TRANSCRIPTIONAL REGULATORY PROTEIN"/>
    <property type="match status" value="1"/>
</dbReference>
<dbReference type="Pfam" id="PF01638">
    <property type="entry name" value="HxlR"/>
    <property type="match status" value="1"/>
</dbReference>
<dbReference type="InterPro" id="IPR036390">
    <property type="entry name" value="WH_DNA-bd_sf"/>
</dbReference>
<accession>A0A191ZV58</accession>
<gene>
    <name evidence="1" type="ORF">A9Y76_05610</name>
</gene>
<dbReference type="Proteomes" id="UP000078572">
    <property type="component" value="Chromosome 1"/>
</dbReference>
<dbReference type="InterPro" id="IPR036388">
    <property type="entry name" value="WH-like_DNA-bd_sf"/>
</dbReference>
<sequence length="126" mass="14472">MSRKIQLPPDAFLKVCPSRGVLARVGQKWTVLTMVALQDAPMRFGDIRRRLEAVSQKMLTQTLRAMERDGLIERHVYDERPLRVEYALSPLARTLLPLVIALKTWAEDSLKVIEANNRAFDRKFPA</sequence>
<protein>
    <submittedName>
        <fullName evidence="1">HxlR family transcriptional regulator</fullName>
    </submittedName>
</protein>
<dbReference type="PROSITE" id="PS51118">
    <property type="entry name" value="HTH_HXLR"/>
    <property type="match status" value="1"/>
</dbReference>
<proteinExistence type="predicted"/>
<dbReference type="Gene3D" id="1.10.10.10">
    <property type="entry name" value="Winged helix-like DNA-binding domain superfamily/Winged helix DNA-binding domain"/>
    <property type="match status" value="1"/>
</dbReference>
<reference evidence="2" key="1">
    <citation type="submission" date="2016-06" db="EMBL/GenBank/DDBJ databases">
        <authorList>
            <person name="Xu Y."/>
            <person name="Nagy A."/>
            <person name="Yan X."/>
            <person name="Kim S.W."/>
            <person name="Haley B."/>
            <person name="Liu N.T."/>
            <person name="Nou X."/>
        </authorList>
    </citation>
    <scope>NUCLEOTIDE SEQUENCE [LARGE SCALE GENOMIC DNA]</scope>
    <source>
        <strain evidence="2">ATCC 49129</strain>
    </source>
</reference>
<dbReference type="RefSeq" id="WP_064802603.1">
    <property type="nucleotide sequence ID" value="NZ_CP016022.1"/>
</dbReference>
<evidence type="ECO:0000313" key="1">
    <source>
        <dbReference type="EMBL" id="ANJ71973.1"/>
    </source>
</evidence>
<dbReference type="InterPro" id="IPR002577">
    <property type="entry name" value="HTH_HxlR"/>
</dbReference>
<organism evidence="1 2">
    <name type="scientific">Ralstonia insidiosa</name>
    <dbReference type="NCBI Taxonomy" id="190721"/>
    <lineage>
        <taxon>Bacteria</taxon>
        <taxon>Pseudomonadati</taxon>
        <taxon>Pseudomonadota</taxon>
        <taxon>Betaproteobacteria</taxon>
        <taxon>Burkholderiales</taxon>
        <taxon>Burkholderiaceae</taxon>
        <taxon>Ralstonia</taxon>
    </lineage>
</organism>
<evidence type="ECO:0000313" key="2">
    <source>
        <dbReference type="Proteomes" id="UP000078572"/>
    </source>
</evidence>
<dbReference type="PANTHER" id="PTHR33204">
    <property type="entry name" value="TRANSCRIPTIONAL REGULATOR, MARR FAMILY"/>
    <property type="match status" value="1"/>
</dbReference>
<dbReference type="SUPFAM" id="SSF46785">
    <property type="entry name" value="Winged helix' DNA-binding domain"/>
    <property type="match status" value="1"/>
</dbReference>
<dbReference type="STRING" id="190721.ACS15_1217"/>
<dbReference type="GeneID" id="61525493"/>
<dbReference type="AlphaFoldDB" id="A0A191ZV58"/>
<keyword evidence="2" id="KW-1185">Reference proteome</keyword>
<dbReference type="EMBL" id="CP016022">
    <property type="protein sequence ID" value="ANJ71973.1"/>
    <property type="molecule type" value="Genomic_DNA"/>
</dbReference>
<name>A0A191ZV58_9RALS</name>
<dbReference type="OrthoDB" id="9807069at2"/>